<proteinExistence type="predicted"/>
<sequence length="66" mass="7814">MYFVVNGMIFKYQWGKDTCNIVVECVYLGMLGNMYWSDSPTFRGRGWFHAWSFGDSCETYPLCWAF</sequence>
<dbReference type="Proteomes" id="UP000265520">
    <property type="component" value="Unassembled WGS sequence"/>
</dbReference>
<evidence type="ECO:0000313" key="2">
    <source>
        <dbReference type="Proteomes" id="UP000265520"/>
    </source>
</evidence>
<accession>A0A392NNN9</accession>
<organism evidence="1 2">
    <name type="scientific">Trifolium medium</name>
    <dbReference type="NCBI Taxonomy" id="97028"/>
    <lineage>
        <taxon>Eukaryota</taxon>
        <taxon>Viridiplantae</taxon>
        <taxon>Streptophyta</taxon>
        <taxon>Embryophyta</taxon>
        <taxon>Tracheophyta</taxon>
        <taxon>Spermatophyta</taxon>
        <taxon>Magnoliopsida</taxon>
        <taxon>eudicotyledons</taxon>
        <taxon>Gunneridae</taxon>
        <taxon>Pentapetalae</taxon>
        <taxon>rosids</taxon>
        <taxon>fabids</taxon>
        <taxon>Fabales</taxon>
        <taxon>Fabaceae</taxon>
        <taxon>Papilionoideae</taxon>
        <taxon>50 kb inversion clade</taxon>
        <taxon>NPAAA clade</taxon>
        <taxon>Hologalegina</taxon>
        <taxon>IRL clade</taxon>
        <taxon>Trifolieae</taxon>
        <taxon>Trifolium</taxon>
    </lineage>
</organism>
<evidence type="ECO:0000313" key="1">
    <source>
        <dbReference type="EMBL" id="MCI00994.1"/>
    </source>
</evidence>
<name>A0A392NNN9_9FABA</name>
<reference evidence="1 2" key="1">
    <citation type="journal article" date="2018" name="Front. Plant Sci.">
        <title>Red Clover (Trifolium pratense) and Zigzag Clover (T. medium) - A Picture of Genomic Similarities and Differences.</title>
        <authorList>
            <person name="Dluhosova J."/>
            <person name="Istvanek J."/>
            <person name="Nedelnik J."/>
            <person name="Repkova J."/>
        </authorList>
    </citation>
    <scope>NUCLEOTIDE SEQUENCE [LARGE SCALE GENOMIC DNA]</scope>
    <source>
        <strain evidence="2">cv. 10/8</strain>
        <tissue evidence="1">Leaf</tissue>
    </source>
</reference>
<dbReference type="EMBL" id="LXQA010044909">
    <property type="protein sequence ID" value="MCI00994.1"/>
    <property type="molecule type" value="Genomic_DNA"/>
</dbReference>
<comment type="caution">
    <text evidence="1">The sequence shown here is derived from an EMBL/GenBank/DDBJ whole genome shotgun (WGS) entry which is preliminary data.</text>
</comment>
<protein>
    <submittedName>
        <fullName evidence="1">Uncharacterized protein</fullName>
    </submittedName>
</protein>
<keyword evidence="2" id="KW-1185">Reference proteome</keyword>
<dbReference type="AlphaFoldDB" id="A0A392NNN9"/>